<evidence type="ECO:0000256" key="4">
    <source>
        <dbReference type="PROSITE-ProRule" id="PRU00433"/>
    </source>
</evidence>
<dbReference type="GO" id="GO:0009055">
    <property type="term" value="F:electron transfer activity"/>
    <property type="evidence" value="ECO:0007669"/>
    <property type="project" value="InterPro"/>
</dbReference>
<feature type="domain" description="Cytochrome c" evidence="5">
    <location>
        <begin position="1"/>
        <end position="105"/>
    </location>
</feature>
<dbReference type="GO" id="GO:0020037">
    <property type="term" value="F:heme binding"/>
    <property type="evidence" value="ECO:0007669"/>
    <property type="project" value="InterPro"/>
</dbReference>
<comment type="caution">
    <text evidence="6">The sequence shown here is derived from an EMBL/GenBank/DDBJ whole genome shotgun (WGS) entry which is preliminary data.</text>
</comment>
<protein>
    <recommendedName>
        <fullName evidence="5">Cytochrome c domain-containing protein</fullName>
    </recommendedName>
</protein>
<dbReference type="GO" id="GO:0046872">
    <property type="term" value="F:metal ion binding"/>
    <property type="evidence" value="ECO:0007669"/>
    <property type="project" value="UniProtKB-KW"/>
</dbReference>
<proteinExistence type="predicted"/>
<accession>A0A2J6X8B6</accession>
<dbReference type="EMBL" id="PNIQ01000355">
    <property type="protein sequence ID" value="PMP83380.1"/>
    <property type="molecule type" value="Genomic_DNA"/>
</dbReference>
<dbReference type="Proteomes" id="UP000243376">
    <property type="component" value="Unassembled WGS sequence"/>
</dbReference>
<reference evidence="6 7" key="1">
    <citation type="submission" date="2018-01" db="EMBL/GenBank/DDBJ databases">
        <title>Metagenomic assembled genomes from two thermal pools in the Uzon Caldera, Kamchatka, Russia.</title>
        <authorList>
            <person name="Wilkins L."/>
            <person name="Ettinger C."/>
        </authorList>
    </citation>
    <scope>NUCLEOTIDE SEQUENCE [LARGE SCALE GENOMIC DNA]</scope>
    <source>
        <strain evidence="6">ZAV-02</strain>
    </source>
</reference>
<dbReference type="InterPro" id="IPR036909">
    <property type="entry name" value="Cyt_c-like_dom_sf"/>
</dbReference>
<gene>
    <name evidence="6" type="ORF">C0184_05415</name>
</gene>
<evidence type="ECO:0000259" key="5">
    <source>
        <dbReference type="PROSITE" id="PS51007"/>
    </source>
</evidence>
<evidence type="ECO:0000313" key="6">
    <source>
        <dbReference type="EMBL" id="PMP83380.1"/>
    </source>
</evidence>
<keyword evidence="1 4" id="KW-0349">Heme</keyword>
<dbReference type="AlphaFoldDB" id="A0A2J6X8B6"/>
<name>A0A2J6X8B6_9CHLR</name>
<keyword evidence="3 4" id="KW-0408">Iron</keyword>
<dbReference type="InterPro" id="IPR009056">
    <property type="entry name" value="Cyt_c-like_dom"/>
</dbReference>
<organism evidence="6 7">
    <name type="scientific">Chloroflexus aggregans</name>
    <dbReference type="NCBI Taxonomy" id="152260"/>
    <lineage>
        <taxon>Bacteria</taxon>
        <taxon>Bacillati</taxon>
        <taxon>Chloroflexota</taxon>
        <taxon>Chloroflexia</taxon>
        <taxon>Chloroflexales</taxon>
        <taxon>Chloroflexineae</taxon>
        <taxon>Chloroflexaceae</taxon>
        <taxon>Chloroflexus</taxon>
    </lineage>
</organism>
<evidence type="ECO:0000256" key="1">
    <source>
        <dbReference type="ARBA" id="ARBA00022617"/>
    </source>
</evidence>
<evidence type="ECO:0000256" key="2">
    <source>
        <dbReference type="ARBA" id="ARBA00022723"/>
    </source>
</evidence>
<dbReference type="Gene3D" id="1.10.760.10">
    <property type="entry name" value="Cytochrome c-like domain"/>
    <property type="match status" value="1"/>
</dbReference>
<sequence>MSGADLFFGRAPLAGGVPCVTCHTLNAGERVSIGPNLAGIGLRAGDRVPGLSAQAYLERSIQVHDEFVVPGYQAGIVRAVVGDDYGNLLPNEQIAALVDFLLHQQAEEVADGGVVAF</sequence>
<evidence type="ECO:0000313" key="7">
    <source>
        <dbReference type="Proteomes" id="UP000243376"/>
    </source>
</evidence>
<keyword evidence="2 4" id="KW-0479">Metal-binding</keyword>
<evidence type="ECO:0000256" key="3">
    <source>
        <dbReference type="ARBA" id="ARBA00023004"/>
    </source>
</evidence>
<dbReference type="SUPFAM" id="SSF46626">
    <property type="entry name" value="Cytochrome c"/>
    <property type="match status" value="1"/>
</dbReference>
<dbReference type="PROSITE" id="PS51007">
    <property type="entry name" value="CYTC"/>
    <property type="match status" value="1"/>
</dbReference>